<organism evidence="7 8">
    <name type="scientific">Nocardioides islandensis</name>
    <dbReference type="NCBI Taxonomy" id="433663"/>
    <lineage>
        <taxon>Bacteria</taxon>
        <taxon>Bacillati</taxon>
        <taxon>Actinomycetota</taxon>
        <taxon>Actinomycetes</taxon>
        <taxon>Propionibacteriales</taxon>
        <taxon>Nocardioidaceae</taxon>
        <taxon>Nocardioides</taxon>
    </lineage>
</organism>
<dbReference type="InterPro" id="IPR007016">
    <property type="entry name" value="O-antigen_ligase-rel_domated"/>
</dbReference>
<feature type="transmembrane region" description="Helical" evidence="5">
    <location>
        <begin position="277"/>
        <end position="296"/>
    </location>
</feature>
<feature type="transmembrane region" description="Helical" evidence="5">
    <location>
        <begin position="133"/>
        <end position="154"/>
    </location>
</feature>
<accession>A0A930VIB8</accession>
<comment type="caution">
    <text evidence="7">The sequence shown here is derived from an EMBL/GenBank/DDBJ whole genome shotgun (WGS) entry which is preliminary data.</text>
</comment>
<feature type="transmembrane region" description="Helical" evidence="5">
    <location>
        <begin position="161"/>
        <end position="183"/>
    </location>
</feature>
<protein>
    <submittedName>
        <fullName evidence="7">O-antigen ligase family protein</fullName>
    </submittedName>
</protein>
<keyword evidence="4 5" id="KW-0472">Membrane</keyword>
<keyword evidence="8" id="KW-1185">Reference proteome</keyword>
<dbReference type="Proteomes" id="UP000640489">
    <property type="component" value="Unassembled WGS sequence"/>
</dbReference>
<keyword evidence="3 5" id="KW-1133">Transmembrane helix</keyword>
<dbReference type="GO" id="GO:0016874">
    <property type="term" value="F:ligase activity"/>
    <property type="evidence" value="ECO:0007669"/>
    <property type="project" value="UniProtKB-KW"/>
</dbReference>
<dbReference type="PANTHER" id="PTHR37422:SF13">
    <property type="entry name" value="LIPOPOLYSACCHARIDE BIOSYNTHESIS PROTEIN PA4999-RELATED"/>
    <property type="match status" value="1"/>
</dbReference>
<feature type="domain" description="O-antigen ligase-related" evidence="6">
    <location>
        <begin position="234"/>
        <end position="363"/>
    </location>
</feature>
<name>A0A930VIB8_9ACTN</name>
<evidence type="ECO:0000256" key="2">
    <source>
        <dbReference type="ARBA" id="ARBA00022692"/>
    </source>
</evidence>
<gene>
    <name evidence="7" type="ORF">ISU07_19890</name>
</gene>
<dbReference type="RefSeq" id="WP_194708579.1">
    <property type="nucleotide sequence ID" value="NZ_JADKPN010000015.1"/>
</dbReference>
<reference evidence="7" key="1">
    <citation type="submission" date="2020-11" db="EMBL/GenBank/DDBJ databases">
        <title>Nocardioides sp. nov., isolated from Soil of Cynanchum wilfordii Hemsley rhizosphere.</title>
        <authorList>
            <person name="Lee J.-S."/>
            <person name="Suh M.K."/>
            <person name="Kim J.-S."/>
        </authorList>
    </citation>
    <scope>NUCLEOTIDE SEQUENCE</scope>
    <source>
        <strain evidence="7">KCTC 19275</strain>
    </source>
</reference>
<keyword evidence="7" id="KW-0436">Ligase</keyword>
<comment type="subcellular location">
    <subcellularLocation>
        <location evidence="1">Membrane</location>
        <topology evidence="1">Multi-pass membrane protein</topology>
    </subcellularLocation>
</comment>
<feature type="transmembrane region" description="Helical" evidence="5">
    <location>
        <begin position="109"/>
        <end position="127"/>
    </location>
</feature>
<evidence type="ECO:0000256" key="5">
    <source>
        <dbReference type="SAM" id="Phobius"/>
    </source>
</evidence>
<dbReference type="PANTHER" id="PTHR37422">
    <property type="entry name" value="TEICHURONIC ACID BIOSYNTHESIS PROTEIN TUAE"/>
    <property type="match status" value="1"/>
</dbReference>
<evidence type="ECO:0000256" key="3">
    <source>
        <dbReference type="ARBA" id="ARBA00022989"/>
    </source>
</evidence>
<feature type="transmembrane region" description="Helical" evidence="5">
    <location>
        <begin position="80"/>
        <end position="97"/>
    </location>
</feature>
<dbReference type="Pfam" id="PF04932">
    <property type="entry name" value="Wzy_C"/>
    <property type="match status" value="1"/>
</dbReference>
<evidence type="ECO:0000313" key="7">
    <source>
        <dbReference type="EMBL" id="MBF4765398.1"/>
    </source>
</evidence>
<evidence type="ECO:0000256" key="4">
    <source>
        <dbReference type="ARBA" id="ARBA00023136"/>
    </source>
</evidence>
<feature type="transmembrane region" description="Helical" evidence="5">
    <location>
        <begin position="226"/>
        <end position="244"/>
    </location>
</feature>
<proteinExistence type="predicted"/>
<evidence type="ECO:0000256" key="1">
    <source>
        <dbReference type="ARBA" id="ARBA00004141"/>
    </source>
</evidence>
<feature type="transmembrane region" description="Helical" evidence="5">
    <location>
        <begin position="40"/>
        <end position="68"/>
    </location>
</feature>
<feature type="transmembrane region" description="Helical" evidence="5">
    <location>
        <begin position="12"/>
        <end position="33"/>
    </location>
</feature>
<evidence type="ECO:0000313" key="8">
    <source>
        <dbReference type="Proteomes" id="UP000640489"/>
    </source>
</evidence>
<dbReference type="AlphaFoldDB" id="A0A930VIB8"/>
<dbReference type="InterPro" id="IPR051533">
    <property type="entry name" value="WaaL-like"/>
</dbReference>
<evidence type="ECO:0000259" key="6">
    <source>
        <dbReference type="Pfam" id="PF04932"/>
    </source>
</evidence>
<keyword evidence="2 5" id="KW-0812">Transmembrane</keyword>
<sequence>MRWRLSEAVRLSLLAGLYVGTALAVVGIGYYVPTRPEYSLLLGAAVFLFGMTLADSAFIPLLMVVPALVTYRVGVGGTDLTVSDAALFLAFFPAVLFSQRPFTPTMRTLVWLGVLYQLSTLFTLIANPYKANYIEWVHAGLLVAGTLVVGWSIGREGHARLALTLLVLACTVVAVGAIVQGLIQYSHGDFNSVFPKWPYGMHKNAAGCLFGLAAAVTYARPSWVGWSRWFSLGCFWICVVGILATQSRQAMAGLALALVVLVMRTQTKGRERRSRVILLAVAAALGVVLVMVRNQVSSGNEFNSFFQRVDWFGDSIRIWKTDPLFGVGLRWWYTDRFDVAFQPPNGTLEMLSTAGLVGLIGFVVMMGGAVVALWKIDLRYGLPAVMVVLSRIVQGQLDLFWVAVQTSIPFLIVGICLGAQGREIAEQPVHADEPAGRPLETTAA</sequence>
<dbReference type="GO" id="GO:0016020">
    <property type="term" value="C:membrane"/>
    <property type="evidence" value="ECO:0007669"/>
    <property type="project" value="UniProtKB-SubCell"/>
</dbReference>
<dbReference type="EMBL" id="JADKPN010000015">
    <property type="protein sequence ID" value="MBF4765398.1"/>
    <property type="molecule type" value="Genomic_DNA"/>
</dbReference>
<feature type="transmembrane region" description="Helical" evidence="5">
    <location>
        <begin position="351"/>
        <end position="374"/>
    </location>
</feature>